<dbReference type="EMBL" id="CP069534">
    <property type="protein sequence ID" value="QRP69693.1"/>
    <property type="molecule type" value="Genomic_DNA"/>
</dbReference>
<dbReference type="SUPFAM" id="SSF52540">
    <property type="entry name" value="P-loop containing nucleoside triphosphate hydrolases"/>
    <property type="match status" value="1"/>
</dbReference>
<dbReference type="InterPro" id="IPR003593">
    <property type="entry name" value="AAA+_ATPase"/>
</dbReference>
<dbReference type="InterPro" id="IPR027417">
    <property type="entry name" value="P-loop_NTPase"/>
</dbReference>
<evidence type="ECO:0000256" key="2">
    <source>
        <dbReference type="ARBA" id="ARBA00022448"/>
    </source>
</evidence>
<evidence type="ECO:0000313" key="7">
    <source>
        <dbReference type="EMBL" id="QRP69693.1"/>
    </source>
</evidence>
<evidence type="ECO:0000256" key="4">
    <source>
        <dbReference type="ARBA" id="ARBA00022840"/>
    </source>
</evidence>
<protein>
    <submittedName>
        <fullName evidence="6">ABC transporter ATP-binding protein</fullName>
    </submittedName>
</protein>
<dbReference type="GeneID" id="92760279"/>
<dbReference type="InterPro" id="IPR003439">
    <property type="entry name" value="ABC_transporter-like_ATP-bd"/>
</dbReference>
<name>A0A7T4EDT5_9CORY</name>
<dbReference type="Proteomes" id="UP000617681">
    <property type="component" value="Chromosome"/>
</dbReference>
<dbReference type="RefSeq" id="WP_005389716.1">
    <property type="nucleotide sequence ID" value="NZ_CP066007.1"/>
</dbReference>
<dbReference type="SMART" id="SM00382">
    <property type="entry name" value="AAA"/>
    <property type="match status" value="1"/>
</dbReference>
<dbReference type="InterPro" id="IPR015856">
    <property type="entry name" value="ABC_transpr_CbiO/EcfA_su"/>
</dbReference>
<dbReference type="GO" id="GO:0042626">
    <property type="term" value="F:ATPase-coupled transmembrane transporter activity"/>
    <property type="evidence" value="ECO:0007669"/>
    <property type="project" value="TreeGrafter"/>
</dbReference>
<dbReference type="OrthoDB" id="9806471at2"/>
<dbReference type="InterPro" id="IPR050095">
    <property type="entry name" value="ECF_ABC_transporter_ATP-bd"/>
</dbReference>
<dbReference type="GO" id="GO:0005524">
    <property type="term" value="F:ATP binding"/>
    <property type="evidence" value="ECO:0007669"/>
    <property type="project" value="UniProtKB-KW"/>
</dbReference>
<proteinExistence type="inferred from homology"/>
<dbReference type="PANTHER" id="PTHR43553">
    <property type="entry name" value="HEAVY METAL TRANSPORTER"/>
    <property type="match status" value="1"/>
</dbReference>
<evidence type="ECO:0000259" key="5">
    <source>
        <dbReference type="PROSITE" id="PS50893"/>
    </source>
</evidence>
<keyword evidence="4 6" id="KW-0067">ATP-binding</keyword>
<organism evidence="6 8">
    <name type="scientific">Corynebacterium glucuronolyticum</name>
    <dbReference type="NCBI Taxonomy" id="39791"/>
    <lineage>
        <taxon>Bacteria</taxon>
        <taxon>Bacillati</taxon>
        <taxon>Actinomycetota</taxon>
        <taxon>Actinomycetes</taxon>
        <taxon>Mycobacteriales</taxon>
        <taxon>Corynebacteriaceae</taxon>
        <taxon>Corynebacterium</taxon>
    </lineage>
</organism>
<gene>
    <name evidence="6" type="ORF">I6I10_08515</name>
    <name evidence="7" type="ORF">I6J21_07630</name>
</gene>
<dbReference type="Proteomes" id="UP000596145">
    <property type="component" value="Chromosome"/>
</dbReference>
<dbReference type="PROSITE" id="PS50893">
    <property type="entry name" value="ABC_TRANSPORTER_2"/>
    <property type="match status" value="1"/>
</dbReference>
<dbReference type="Gene3D" id="3.40.50.300">
    <property type="entry name" value="P-loop containing nucleotide triphosphate hydrolases"/>
    <property type="match status" value="1"/>
</dbReference>
<dbReference type="AlphaFoldDB" id="A0A7T4EDT5"/>
<evidence type="ECO:0000256" key="1">
    <source>
        <dbReference type="ARBA" id="ARBA00005417"/>
    </source>
</evidence>
<evidence type="ECO:0000313" key="6">
    <source>
        <dbReference type="EMBL" id="QQB45553.1"/>
    </source>
</evidence>
<keyword evidence="2" id="KW-0813">Transport</keyword>
<sequence length="229" mass="25239">MPTIEFSDVEVRYENRVVLRPLSCTLTENRIGIVGANGSGKSTFLRLINGLGSPTSGAVSVDGLPVADNGKQVRKKVGFMFSDAENQIIMPTVKEDIGFSLKRFKLPAKQREQRALAMLERYGLATHADDSPYTLSGGQKQLLALASILIMEPSVILLDEPTTLLDLRNRVRIKKELSRLDQQIIVATHDLALLEGFDRVIYIADGTIRADGTPDNVLPTYVSEMTDDH</sequence>
<dbReference type="GO" id="GO:0043190">
    <property type="term" value="C:ATP-binding cassette (ABC) transporter complex"/>
    <property type="evidence" value="ECO:0007669"/>
    <property type="project" value="TreeGrafter"/>
</dbReference>
<dbReference type="GO" id="GO:0016887">
    <property type="term" value="F:ATP hydrolysis activity"/>
    <property type="evidence" value="ECO:0007669"/>
    <property type="project" value="InterPro"/>
</dbReference>
<dbReference type="CDD" id="cd03225">
    <property type="entry name" value="ABC_cobalt_CbiO_domain1"/>
    <property type="match status" value="1"/>
</dbReference>
<dbReference type="InterPro" id="IPR017871">
    <property type="entry name" value="ABC_transporter-like_CS"/>
</dbReference>
<evidence type="ECO:0000256" key="3">
    <source>
        <dbReference type="ARBA" id="ARBA00022741"/>
    </source>
</evidence>
<dbReference type="EMBL" id="CP066007">
    <property type="protein sequence ID" value="QQB45553.1"/>
    <property type="molecule type" value="Genomic_DNA"/>
</dbReference>
<keyword evidence="3" id="KW-0547">Nucleotide-binding</keyword>
<accession>A0A7T4EDT5</accession>
<reference evidence="6 8" key="1">
    <citation type="submission" date="2020-12" db="EMBL/GenBank/DDBJ databases">
        <title>FDA dAtabase for Regulatory Grade micrObial Sequences (FDA-ARGOS): Supporting development and validation of Infectious Disease Dx tests.</title>
        <authorList>
            <person name="Sproer C."/>
            <person name="Gronow S."/>
            <person name="Severitt S."/>
            <person name="Schroder I."/>
            <person name="Tallon L."/>
            <person name="Sadzewicz L."/>
            <person name="Zhao X."/>
            <person name="Boylan J."/>
            <person name="Ott S."/>
            <person name="Bowen H."/>
            <person name="Vavikolanu K."/>
            <person name="Mehta A."/>
            <person name="Aluvathingal J."/>
            <person name="Nadendla S."/>
            <person name="Lowell S."/>
            <person name="Myers T."/>
            <person name="Yan Y."/>
            <person name="Sichtig H."/>
        </authorList>
    </citation>
    <scope>NUCLEOTIDE SEQUENCE [LARGE SCALE GENOMIC DNA]</scope>
    <source>
        <strain evidence="6 8">FDAARGOS_1053</strain>
        <strain evidence="7">FDAARGOS_1191</strain>
    </source>
</reference>
<comment type="similarity">
    <text evidence="1">Belongs to the ABC transporter superfamily.</text>
</comment>
<dbReference type="PROSITE" id="PS00211">
    <property type="entry name" value="ABC_TRANSPORTER_1"/>
    <property type="match status" value="1"/>
</dbReference>
<dbReference type="Pfam" id="PF00005">
    <property type="entry name" value="ABC_tran"/>
    <property type="match status" value="1"/>
</dbReference>
<dbReference type="PANTHER" id="PTHR43553:SF24">
    <property type="entry name" value="ENERGY-COUPLING FACTOR TRANSPORTER ATP-BINDING PROTEIN ECFA1"/>
    <property type="match status" value="1"/>
</dbReference>
<evidence type="ECO:0000313" key="8">
    <source>
        <dbReference type="Proteomes" id="UP000596145"/>
    </source>
</evidence>
<feature type="domain" description="ABC transporter" evidence="5">
    <location>
        <begin position="4"/>
        <end position="225"/>
    </location>
</feature>